<dbReference type="SMART" id="SM01245">
    <property type="entry name" value="Jag_N"/>
    <property type="match status" value="1"/>
</dbReference>
<dbReference type="InterPro" id="IPR038247">
    <property type="entry name" value="Jag_N_dom_sf"/>
</dbReference>
<name>A0A4V6QBA4_9FIRM</name>
<protein>
    <submittedName>
        <fullName evidence="2">Jag family protein</fullName>
    </submittedName>
</protein>
<keyword evidence="3" id="KW-1185">Reference proteome</keyword>
<organism evidence="2 3">
    <name type="scientific">Orenia marismortui</name>
    <dbReference type="NCBI Taxonomy" id="46469"/>
    <lineage>
        <taxon>Bacteria</taxon>
        <taxon>Bacillati</taxon>
        <taxon>Bacillota</taxon>
        <taxon>Clostridia</taxon>
        <taxon>Halanaerobiales</taxon>
        <taxon>Halobacteroidaceae</taxon>
        <taxon>Orenia</taxon>
    </lineage>
</organism>
<dbReference type="STRING" id="926561.GCA_000379025_01724"/>
<dbReference type="AlphaFoldDB" id="A0A4V6QBA4"/>
<dbReference type="PANTHER" id="PTHR38032:SF1">
    <property type="entry name" value="RNA-BINDING PROTEIN KHPB N-TERMINAL DOMAIN-CONTAINING PROTEIN"/>
    <property type="match status" value="1"/>
</dbReference>
<feature type="domain" description="RNA-binding protein KhpB N-terminal" evidence="1">
    <location>
        <begin position="8"/>
        <end position="59"/>
    </location>
</feature>
<dbReference type="Pfam" id="PF14804">
    <property type="entry name" value="Jag_N"/>
    <property type="match status" value="1"/>
</dbReference>
<dbReference type="Proteomes" id="UP000295832">
    <property type="component" value="Unassembled WGS sequence"/>
</dbReference>
<evidence type="ECO:0000313" key="3">
    <source>
        <dbReference type="Proteomes" id="UP000295832"/>
    </source>
</evidence>
<proteinExistence type="predicted"/>
<dbReference type="Gene3D" id="3.30.30.80">
    <property type="entry name" value="probable RNA-binding protein from clostridium symbiosum atcc 14940"/>
    <property type="match status" value="1"/>
</dbReference>
<accession>A0A4V6QBA4</accession>
<dbReference type="RefSeq" id="WP_134114799.1">
    <property type="nucleotide sequence ID" value="NZ_SOEG01000003.1"/>
</dbReference>
<sequence>MSKSISVIFRGESISQAIEQGLEMLECSREDVDIEVLEEGREGFLGFGKKEAKVKLTVNNRKENKEEGLDNKETIKDQNEDQNSVELKNNILSLTQEVEKRYPVIKAGEGIKLYLNQEEVDDWIILSEDKEVKVEAVDREAVSEVKIRVSEDEFSAYLTVIQENGCHFEPKLIPSSSQEYIIVAEKLEEIEAEKVELDDIYDKLSELKISYGLKHTKIQQALAETNEEVLIAAGKEPVKSKDSVIRYIFNEEKITEDDDQDKIDYFTMNQVTSVQQGELIAKKKPAVVGESGYNIFGDEIEVEAPKDIEWSIDEESVELVDNKAVALKSGRPTINKGKLSVIEVLDILGDVDMSVGNIDFNGDVIISRDVCDNFQVKATGKIIVKRNVNSAYLEAEQGVKIKGNVVGSEIIVGKLSVYYKDAYDHFRKLAERLESLNLALKELMSNQAFKTEDIKLKGYKEVIQLLISSKFSDIYKILKSLDDLNQDIEIDEVFEEMKLLIAKLKEKFNLTGICYINTLAELKDLKELITLVCNILDSIKKTNPQIIVSYIQNSKLTASGDILVTGEGVYNSQLISNARVEISGEPGFFRGGKIKADEDVKVKELGSSSGSQVEVIVPEDKKVIADKLFINTSLKIGNRRYKFQKDWEKISAHLDKSAKISLF</sequence>
<evidence type="ECO:0000259" key="1">
    <source>
        <dbReference type="SMART" id="SM01245"/>
    </source>
</evidence>
<reference evidence="2 3" key="1">
    <citation type="submission" date="2019-03" db="EMBL/GenBank/DDBJ databases">
        <title>Subsurface microbial communities from deep shales in Ohio and West Virginia, USA.</title>
        <authorList>
            <person name="Wrighton K."/>
        </authorList>
    </citation>
    <scope>NUCLEOTIDE SEQUENCE [LARGE SCALE GENOMIC DNA]</scope>
    <source>
        <strain evidence="2 3">MSL 6dP</strain>
    </source>
</reference>
<dbReference type="Pfam" id="PF03961">
    <property type="entry name" value="FapA"/>
    <property type="match status" value="2"/>
</dbReference>
<dbReference type="InterPro" id="IPR046865">
    <property type="entry name" value="FapA_b_solenoid"/>
</dbReference>
<dbReference type="InterPro" id="IPR005646">
    <property type="entry name" value="FapA"/>
</dbReference>
<evidence type="ECO:0000313" key="2">
    <source>
        <dbReference type="EMBL" id="TDX53191.1"/>
    </source>
</evidence>
<dbReference type="EMBL" id="SOEG01000003">
    <property type="protein sequence ID" value="TDX53191.1"/>
    <property type="molecule type" value="Genomic_DNA"/>
</dbReference>
<gene>
    <name evidence="2" type="ORF">C7959_10343</name>
</gene>
<dbReference type="InterPro" id="IPR046866">
    <property type="entry name" value="FapA_N"/>
</dbReference>
<dbReference type="PANTHER" id="PTHR38032">
    <property type="entry name" value="POLYMERASE-RELATED"/>
    <property type="match status" value="1"/>
</dbReference>
<dbReference type="Pfam" id="PF20250">
    <property type="entry name" value="FapA_N"/>
    <property type="match status" value="1"/>
</dbReference>
<dbReference type="InterPro" id="IPR032782">
    <property type="entry name" value="KhpB_N"/>
</dbReference>
<comment type="caution">
    <text evidence="2">The sequence shown here is derived from an EMBL/GenBank/DDBJ whole genome shotgun (WGS) entry which is preliminary data.</text>
</comment>